<reference evidence="2" key="3">
    <citation type="submission" date="2025-09" db="UniProtKB">
        <authorList>
            <consortium name="Ensembl"/>
        </authorList>
    </citation>
    <scope>IDENTIFICATION</scope>
</reference>
<dbReference type="PANTHER" id="PTHR46386">
    <property type="entry name" value="NUCLEAR BODY PROTEIN SP140"/>
    <property type="match status" value="1"/>
</dbReference>
<protein>
    <recommendedName>
        <fullName evidence="1">HSR domain-containing protein</fullName>
    </recommendedName>
</protein>
<evidence type="ECO:0000313" key="2">
    <source>
        <dbReference type="Ensembl" id="ENSPEMP00000028762.2"/>
    </source>
</evidence>
<dbReference type="PROSITE" id="PS51414">
    <property type="entry name" value="HSR"/>
    <property type="match status" value="1"/>
</dbReference>
<dbReference type="InterPro" id="IPR004865">
    <property type="entry name" value="HSR_dom"/>
</dbReference>
<accession>A0A8C8UDX7</accession>
<name>A0A8C8UDX7_PERMB</name>
<dbReference type="GO" id="GO:0005634">
    <property type="term" value="C:nucleus"/>
    <property type="evidence" value="ECO:0007669"/>
    <property type="project" value="InterPro"/>
</dbReference>
<dbReference type="Pfam" id="PF03172">
    <property type="entry name" value="HSR"/>
    <property type="match status" value="1"/>
</dbReference>
<dbReference type="InterPro" id="IPR043563">
    <property type="entry name" value="Sp110/Sp140/Sp140L-like"/>
</dbReference>
<feature type="domain" description="HSR" evidence="1">
    <location>
        <begin position="2"/>
        <end position="117"/>
    </location>
</feature>
<dbReference type="Ensembl" id="ENSPEMT00000033185.2">
    <property type="protein sequence ID" value="ENSPEMP00000028762.2"/>
    <property type="gene ID" value="ENSPEMG00000024979.1"/>
</dbReference>
<dbReference type="AlphaFoldDB" id="A0A8C8UDX7"/>
<organism evidence="2 3">
    <name type="scientific">Peromyscus maniculatus bairdii</name>
    <name type="common">Prairie deer mouse</name>
    <dbReference type="NCBI Taxonomy" id="230844"/>
    <lineage>
        <taxon>Eukaryota</taxon>
        <taxon>Metazoa</taxon>
        <taxon>Chordata</taxon>
        <taxon>Craniata</taxon>
        <taxon>Vertebrata</taxon>
        <taxon>Euteleostomi</taxon>
        <taxon>Mammalia</taxon>
        <taxon>Eutheria</taxon>
        <taxon>Euarchontoglires</taxon>
        <taxon>Glires</taxon>
        <taxon>Rodentia</taxon>
        <taxon>Myomorpha</taxon>
        <taxon>Muroidea</taxon>
        <taxon>Cricetidae</taxon>
        <taxon>Neotominae</taxon>
        <taxon>Peromyscus</taxon>
    </lineage>
</organism>
<dbReference type="GO" id="GO:0000981">
    <property type="term" value="F:DNA-binding transcription factor activity, RNA polymerase II-specific"/>
    <property type="evidence" value="ECO:0007669"/>
    <property type="project" value="TreeGrafter"/>
</dbReference>
<sequence>MEDFMMSTEQQDPEKTPFELTFLYFKTQKVKISYAIQRPFPFLEILRDTELITEKMYDDFTDSCMNRVPVKRVVYRALEVLEKRFDLEVLRVLFSEENMKAYPDLEFFARSFENGNWVWHHPLRSQSFLPILNNHILSIYHVSRTLLTGLLLVACSACFHIYLKITYKRVTPPTVGWALPCQSLTKKMYPQTCLQANQMEEFLLRVPLPR</sequence>
<reference evidence="2 3" key="1">
    <citation type="submission" date="2018-10" db="EMBL/GenBank/DDBJ databases">
        <title>Improved assembly of the deer mouse Peromyscus maniculatus genome.</title>
        <authorList>
            <person name="Lassance J.-M."/>
            <person name="Hoekstra H.E."/>
        </authorList>
    </citation>
    <scope>NUCLEOTIDE SEQUENCE [LARGE SCALE GENOMIC DNA]</scope>
</reference>
<keyword evidence="3" id="KW-1185">Reference proteome</keyword>
<dbReference type="Proteomes" id="UP000694547">
    <property type="component" value="Chromosome 13"/>
</dbReference>
<proteinExistence type="predicted"/>
<reference evidence="2" key="2">
    <citation type="submission" date="2025-08" db="UniProtKB">
        <authorList>
            <consortium name="Ensembl"/>
        </authorList>
    </citation>
    <scope>IDENTIFICATION</scope>
</reference>
<evidence type="ECO:0000313" key="3">
    <source>
        <dbReference type="Proteomes" id="UP000694547"/>
    </source>
</evidence>
<dbReference type="PANTHER" id="PTHR46386:SF1">
    <property type="entry name" value="NUCLEAR BODY PROTEIN SP140-LIKE PROTEIN"/>
    <property type="match status" value="1"/>
</dbReference>
<dbReference type="GeneTree" id="ENSGT00940000162212"/>
<evidence type="ECO:0000259" key="1">
    <source>
        <dbReference type="PROSITE" id="PS51414"/>
    </source>
</evidence>